<reference evidence="4" key="1">
    <citation type="submission" date="2020-08" db="EMBL/GenBank/DDBJ databases">
        <title>Genome public.</title>
        <authorList>
            <person name="Liu C."/>
            <person name="Sun Q."/>
        </authorList>
    </citation>
    <scope>NUCLEOTIDE SEQUENCE</scope>
    <source>
        <strain evidence="4">NSJ-24</strain>
    </source>
</reference>
<keyword evidence="2" id="KW-0472">Membrane</keyword>
<organism evidence="4 5">
    <name type="scientific">Lentihominibacter hominis</name>
    <dbReference type="NCBI Taxonomy" id="2763645"/>
    <lineage>
        <taxon>Bacteria</taxon>
        <taxon>Bacillati</taxon>
        <taxon>Bacillota</taxon>
        <taxon>Clostridia</taxon>
        <taxon>Peptostreptococcales</taxon>
        <taxon>Anaerovoracaceae</taxon>
        <taxon>Lentihominibacter</taxon>
    </lineage>
</organism>
<feature type="transmembrane region" description="Helical" evidence="2">
    <location>
        <begin position="123"/>
        <end position="144"/>
    </location>
</feature>
<sequence>MTNFDEDRLYNVLVLGMEIFKMENTTKAGAFNLTKTKIARVVILILFTFVISHGPLMDGCFPAAVAFVAYMTCRSVTNLYLAIPAAAGILPYITKGYDPWGDLAAVAVCGILFAAARKMKLETWQTAMISAAIGIICMSVSRLATSTVYKISPEKLMLYGFLILAMVFMFDAVHSIWADKENRKTDVLQELRLVSAVSMCLMVVNGLGISFLSWPVILFLTLLTLVYLDSTAAFLTVAIGGIWTSFIGQEQWGLLATAVIGVTAAIFAKRFGGLICAAVFVLTCWSLGFAESGIVLGVDNYCLLLASAVFVTVNWKFGSKLKKSIVILAGTEENARAEADSKASGILKIKAEDMADLAELYSTYLDSRSVLANQFDITRQIMNDVRHRLNEGVRSSVSLNHERFNVDIAVAQCAASGDINGDCCGWQDIGDGKIAMIVSDGMGKGKKAAAESLMVTKTIISLLKSGVTTDLALKMINAVMLMKDDEDSYATVDLVIINKRTGKTKFYKIGAAPTLIRRRDKVEEVKLSAVPLGIVNGLKIRYMETVLKKDDWIIMMSDGVSDGGVGGNGRNDVFLSVLKETAAKVRSADPATMSDLILNQAADSYIGKERDDLTVLTARII</sequence>
<dbReference type="InterPro" id="IPR036457">
    <property type="entry name" value="PPM-type-like_dom_sf"/>
</dbReference>
<dbReference type="Pfam" id="PF07228">
    <property type="entry name" value="SpoIIE"/>
    <property type="match status" value="1"/>
</dbReference>
<dbReference type="EMBL" id="JACRTA010000001">
    <property type="protein sequence ID" value="MBC8568096.1"/>
    <property type="molecule type" value="Genomic_DNA"/>
</dbReference>
<dbReference type="Proteomes" id="UP000610862">
    <property type="component" value="Unassembled WGS sequence"/>
</dbReference>
<feature type="transmembrane region" description="Helical" evidence="2">
    <location>
        <begin position="156"/>
        <end position="178"/>
    </location>
</feature>
<keyword evidence="2" id="KW-0812">Transmembrane</keyword>
<accession>A0A926I8G3</accession>
<dbReference type="GO" id="GO:0016791">
    <property type="term" value="F:phosphatase activity"/>
    <property type="evidence" value="ECO:0007669"/>
    <property type="project" value="TreeGrafter"/>
</dbReference>
<dbReference type="InterPro" id="IPR052016">
    <property type="entry name" value="Bact_Sigma-Reg"/>
</dbReference>
<feature type="transmembrane region" description="Helical" evidence="2">
    <location>
        <begin position="217"/>
        <end position="243"/>
    </location>
</feature>
<feature type="transmembrane region" description="Helical" evidence="2">
    <location>
        <begin position="255"/>
        <end position="288"/>
    </location>
</feature>
<feature type="transmembrane region" description="Helical" evidence="2">
    <location>
        <begin position="190"/>
        <end position="211"/>
    </location>
</feature>
<gene>
    <name evidence="4" type="ORF">H8692_04850</name>
</gene>
<evidence type="ECO:0000313" key="5">
    <source>
        <dbReference type="Proteomes" id="UP000610862"/>
    </source>
</evidence>
<dbReference type="InterPro" id="IPR001932">
    <property type="entry name" value="PPM-type_phosphatase-like_dom"/>
</dbReference>
<dbReference type="Gene3D" id="3.60.40.10">
    <property type="entry name" value="PPM-type phosphatase domain"/>
    <property type="match status" value="1"/>
</dbReference>
<feature type="transmembrane region" description="Helical" evidence="2">
    <location>
        <begin position="41"/>
        <end position="70"/>
    </location>
</feature>
<dbReference type="SUPFAM" id="SSF81606">
    <property type="entry name" value="PP2C-like"/>
    <property type="match status" value="1"/>
</dbReference>
<evidence type="ECO:0000259" key="3">
    <source>
        <dbReference type="SMART" id="SM00331"/>
    </source>
</evidence>
<keyword evidence="2" id="KW-1133">Transmembrane helix</keyword>
<dbReference type="PANTHER" id="PTHR43156">
    <property type="entry name" value="STAGE II SPORULATION PROTEIN E-RELATED"/>
    <property type="match status" value="1"/>
</dbReference>
<feature type="transmembrane region" description="Helical" evidence="2">
    <location>
        <begin position="77"/>
        <end position="94"/>
    </location>
</feature>
<feature type="transmembrane region" description="Helical" evidence="2">
    <location>
        <begin position="294"/>
        <end position="315"/>
    </location>
</feature>
<dbReference type="PANTHER" id="PTHR43156:SF2">
    <property type="entry name" value="STAGE II SPORULATION PROTEIN E"/>
    <property type="match status" value="1"/>
</dbReference>
<evidence type="ECO:0000256" key="2">
    <source>
        <dbReference type="SAM" id="Phobius"/>
    </source>
</evidence>
<evidence type="ECO:0000313" key="4">
    <source>
        <dbReference type="EMBL" id="MBC8568096.1"/>
    </source>
</evidence>
<proteinExistence type="predicted"/>
<dbReference type="SMART" id="SM00331">
    <property type="entry name" value="PP2C_SIG"/>
    <property type="match status" value="1"/>
</dbReference>
<evidence type="ECO:0000256" key="1">
    <source>
        <dbReference type="ARBA" id="ARBA00022801"/>
    </source>
</evidence>
<protein>
    <submittedName>
        <fullName evidence="4">SpoIIE family protein phosphatase</fullName>
    </submittedName>
</protein>
<dbReference type="AlphaFoldDB" id="A0A926I8G3"/>
<name>A0A926I8G3_9FIRM</name>
<keyword evidence="5" id="KW-1185">Reference proteome</keyword>
<keyword evidence="1" id="KW-0378">Hydrolase</keyword>
<comment type="caution">
    <text evidence="4">The sequence shown here is derived from an EMBL/GenBank/DDBJ whole genome shotgun (WGS) entry which is preliminary data.</text>
</comment>
<feature type="domain" description="PPM-type phosphatase" evidence="3">
    <location>
        <begin position="405"/>
        <end position="620"/>
    </location>
</feature>